<evidence type="ECO:0000256" key="1">
    <source>
        <dbReference type="PROSITE-ProRule" id="PRU00169"/>
    </source>
</evidence>
<dbReference type="PANTHER" id="PTHR43228:SF1">
    <property type="entry name" value="TWO-COMPONENT RESPONSE REGULATOR ARR22"/>
    <property type="match status" value="1"/>
</dbReference>
<protein>
    <submittedName>
        <fullName evidence="3">Acetoacetate metabolism regulatory protein AtoC</fullName>
    </submittedName>
</protein>
<reference evidence="3 4" key="1">
    <citation type="journal article" date="2016" name="ISME J.">
        <title>Chasing the elusive Euryarchaeota class WSA2: genomes reveal a uniquely fastidious methyl-reducing methanogen.</title>
        <authorList>
            <person name="Nobu M.K."/>
            <person name="Narihiro T."/>
            <person name="Kuroda K."/>
            <person name="Mei R."/>
            <person name="Liu W.T."/>
        </authorList>
    </citation>
    <scope>NUCLEOTIDE SEQUENCE [LARGE SCALE GENOMIC DNA]</scope>
    <source>
        <strain evidence="3">U1lsi0528_Bin089</strain>
    </source>
</reference>
<dbReference type="PANTHER" id="PTHR43228">
    <property type="entry name" value="TWO-COMPONENT RESPONSE REGULATOR"/>
    <property type="match status" value="1"/>
</dbReference>
<dbReference type="InterPro" id="IPR001789">
    <property type="entry name" value="Sig_transdc_resp-reg_receiver"/>
</dbReference>
<name>A0A150J5P8_9EURY</name>
<evidence type="ECO:0000313" key="4">
    <source>
        <dbReference type="Proteomes" id="UP000075578"/>
    </source>
</evidence>
<evidence type="ECO:0000313" key="3">
    <source>
        <dbReference type="EMBL" id="KYC52567.1"/>
    </source>
</evidence>
<dbReference type="AlphaFoldDB" id="A0A150J5P8"/>
<keyword evidence="1" id="KW-0597">Phosphoprotein</keyword>
<dbReference type="SMART" id="SM00448">
    <property type="entry name" value="REC"/>
    <property type="match status" value="1"/>
</dbReference>
<feature type="modified residue" description="4-aspartylphosphate" evidence="1">
    <location>
        <position position="50"/>
    </location>
</feature>
<dbReference type="SUPFAM" id="SSF52172">
    <property type="entry name" value="CheY-like"/>
    <property type="match status" value="1"/>
</dbReference>
<dbReference type="Gene3D" id="3.40.50.2300">
    <property type="match status" value="1"/>
</dbReference>
<gene>
    <name evidence="3" type="ORF">AMQ74_00697</name>
</gene>
<comment type="caution">
    <text evidence="3">The sequence shown here is derived from an EMBL/GenBank/DDBJ whole genome shotgun (WGS) entry which is preliminary data.</text>
</comment>
<dbReference type="PROSITE" id="PS50110">
    <property type="entry name" value="RESPONSE_REGULATORY"/>
    <property type="match status" value="1"/>
</dbReference>
<dbReference type="Proteomes" id="UP000075578">
    <property type="component" value="Unassembled WGS sequence"/>
</dbReference>
<organism evidence="3 4">
    <name type="scientific">Candidatus Methanofastidiosum methylothiophilum</name>
    <dbReference type="NCBI Taxonomy" id="1705564"/>
    <lineage>
        <taxon>Archaea</taxon>
        <taxon>Methanobacteriati</taxon>
        <taxon>Methanobacteriota</taxon>
        <taxon>Stenosarchaea group</taxon>
        <taxon>Candidatus Methanofastidiosia</taxon>
        <taxon>Candidatus Methanofastidiosales</taxon>
        <taxon>Candidatus Methanofastidiosaceae</taxon>
        <taxon>Candidatus Methanofastidiosum</taxon>
    </lineage>
</organism>
<dbReference type="EMBL" id="LNGD01000028">
    <property type="protein sequence ID" value="KYC52567.1"/>
    <property type="molecule type" value="Genomic_DNA"/>
</dbReference>
<accession>A0A150J5P8</accession>
<feature type="domain" description="Response regulatory" evidence="2">
    <location>
        <begin position="3"/>
        <end position="114"/>
    </location>
</feature>
<evidence type="ECO:0000259" key="2">
    <source>
        <dbReference type="PROSITE" id="PS50110"/>
    </source>
</evidence>
<proteinExistence type="predicted"/>
<sequence>MTRILIVEDYKDLSEFYQEFLEEDTLFTASDGEEAVELYKQNRPDIVLMDLKLPKKSGIDATKDILKIDPKAKIIAITAYGSTIGSKALEAGAKEVLRKPVRFNELKDIIEKYKSI</sequence>
<dbReference type="InterPro" id="IPR011006">
    <property type="entry name" value="CheY-like_superfamily"/>
</dbReference>
<dbReference type="InterPro" id="IPR052048">
    <property type="entry name" value="ST_Response_Regulator"/>
</dbReference>
<dbReference type="GO" id="GO:0000160">
    <property type="term" value="P:phosphorelay signal transduction system"/>
    <property type="evidence" value="ECO:0007669"/>
    <property type="project" value="InterPro"/>
</dbReference>
<dbReference type="Pfam" id="PF00072">
    <property type="entry name" value="Response_reg"/>
    <property type="match status" value="1"/>
</dbReference>